<feature type="compositionally biased region" description="Basic and acidic residues" evidence="1">
    <location>
        <begin position="55"/>
        <end position="88"/>
    </location>
</feature>
<sequence>MCCVKRAVNSVNQQEHYGMFTLHDSEQEDRRTGGGQEDRRRTGGQENRRRTGGQENRRTGGQENRRTGGQEDRRTGGKGEQEDRRCIDSPRWLY</sequence>
<protein>
    <submittedName>
        <fullName evidence="2">Uncharacterized protein</fullName>
    </submittedName>
</protein>
<comment type="caution">
    <text evidence="2">The sequence shown here is derived from an EMBL/GenBank/DDBJ whole genome shotgun (WGS) entry which is preliminary data.</text>
</comment>
<dbReference type="AlphaFoldDB" id="A0AAN7XA47"/>
<organism evidence="2 3">
    <name type="scientific">Eleginops maclovinus</name>
    <name type="common">Patagonian blennie</name>
    <name type="synonym">Eleginus maclovinus</name>
    <dbReference type="NCBI Taxonomy" id="56733"/>
    <lineage>
        <taxon>Eukaryota</taxon>
        <taxon>Metazoa</taxon>
        <taxon>Chordata</taxon>
        <taxon>Craniata</taxon>
        <taxon>Vertebrata</taxon>
        <taxon>Euteleostomi</taxon>
        <taxon>Actinopterygii</taxon>
        <taxon>Neopterygii</taxon>
        <taxon>Teleostei</taxon>
        <taxon>Neoteleostei</taxon>
        <taxon>Acanthomorphata</taxon>
        <taxon>Eupercaria</taxon>
        <taxon>Perciformes</taxon>
        <taxon>Notothenioidei</taxon>
        <taxon>Eleginopidae</taxon>
        <taxon>Eleginops</taxon>
    </lineage>
</organism>
<feature type="compositionally biased region" description="Basic and acidic residues" evidence="1">
    <location>
        <begin position="23"/>
        <end position="49"/>
    </location>
</feature>
<proteinExistence type="predicted"/>
<feature type="region of interest" description="Disordered" evidence="1">
    <location>
        <begin position="1"/>
        <end position="94"/>
    </location>
</feature>
<dbReference type="EMBL" id="JAUZQC010000017">
    <property type="protein sequence ID" value="KAK5856866.1"/>
    <property type="molecule type" value="Genomic_DNA"/>
</dbReference>
<name>A0AAN7XA47_ELEMC</name>
<reference evidence="2 3" key="1">
    <citation type="journal article" date="2023" name="Genes (Basel)">
        <title>Chromosome-Level Genome Assembly and Circadian Gene Repertoire of the Patagonia Blennie Eleginops maclovinus-The Closest Ancestral Proxy of Antarctic Cryonotothenioids.</title>
        <authorList>
            <person name="Cheng C.C."/>
            <person name="Rivera-Colon A.G."/>
            <person name="Minhas B.F."/>
            <person name="Wilson L."/>
            <person name="Rayamajhi N."/>
            <person name="Vargas-Chacoff L."/>
            <person name="Catchen J.M."/>
        </authorList>
    </citation>
    <scope>NUCLEOTIDE SEQUENCE [LARGE SCALE GENOMIC DNA]</scope>
    <source>
        <strain evidence="2">JMC-PN-2008</strain>
    </source>
</reference>
<gene>
    <name evidence="2" type="ORF">PBY51_008431</name>
</gene>
<evidence type="ECO:0000256" key="1">
    <source>
        <dbReference type="SAM" id="MobiDB-lite"/>
    </source>
</evidence>
<reference evidence="2 3" key="2">
    <citation type="journal article" date="2023" name="Mol. Biol. Evol.">
        <title>Genomics of Secondarily Temperate Adaptation in the Only Non-Antarctic Icefish.</title>
        <authorList>
            <person name="Rivera-Colon A.G."/>
            <person name="Rayamajhi N."/>
            <person name="Minhas B.F."/>
            <person name="Madrigal G."/>
            <person name="Bilyk K.T."/>
            <person name="Yoon V."/>
            <person name="Hune M."/>
            <person name="Gregory S."/>
            <person name="Cheng C.H.C."/>
            <person name="Catchen J.M."/>
        </authorList>
    </citation>
    <scope>NUCLEOTIDE SEQUENCE [LARGE SCALE GENOMIC DNA]</scope>
    <source>
        <strain evidence="2">JMC-PN-2008</strain>
    </source>
</reference>
<dbReference type="Proteomes" id="UP001346869">
    <property type="component" value="Unassembled WGS sequence"/>
</dbReference>
<evidence type="ECO:0000313" key="3">
    <source>
        <dbReference type="Proteomes" id="UP001346869"/>
    </source>
</evidence>
<keyword evidence="3" id="KW-1185">Reference proteome</keyword>
<evidence type="ECO:0000313" key="2">
    <source>
        <dbReference type="EMBL" id="KAK5856866.1"/>
    </source>
</evidence>
<accession>A0AAN7XA47</accession>